<dbReference type="Proteomes" id="UP000708805">
    <property type="component" value="Unassembled WGS sequence"/>
</dbReference>
<dbReference type="InterPro" id="IPR011010">
    <property type="entry name" value="DNA_brk_join_enz"/>
</dbReference>
<comment type="caution">
    <text evidence="6">The sequence shown here is derived from an EMBL/GenBank/DDBJ whole genome shotgun (WGS) entry which is preliminary data.</text>
</comment>
<accession>A0A9X0ZTM8</accession>
<evidence type="ECO:0000313" key="7">
    <source>
        <dbReference type="Proteomes" id="UP000708805"/>
    </source>
</evidence>
<sequence>MPLNDRQIRNAKPTEAGKKAKLFDGGGLYLEVTPAGGKIFRLKYRIGGKEKTLTIGKYPAVSLSEARQAAENARRLLSDGQDPSAAKQQTKQERKAAIANTFCNIAAEWYQHQRQGWTANHAAKIWRSFEADILPDLGSLPIHEITIRQVQAVIEAVAARGALDTANSVLQRIKAVFNYAIRTERAENNPAVPLTGLIRSPKQKHQPALPREELTEFYRRLLSEQIRPPTRIATICANDTAKP</sequence>
<proteinExistence type="inferred from homology"/>
<comment type="similarity">
    <text evidence="1">Belongs to the 'phage' integrase family.</text>
</comment>
<dbReference type="InterPro" id="IPR044068">
    <property type="entry name" value="CB"/>
</dbReference>
<feature type="domain" description="Core-binding (CB)" evidence="5">
    <location>
        <begin position="100"/>
        <end position="181"/>
    </location>
</feature>
<dbReference type="InterPro" id="IPR038488">
    <property type="entry name" value="Integrase_DNA-bd_sf"/>
</dbReference>
<dbReference type="EMBL" id="JAGJWT010000004">
    <property type="protein sequence ID" value="MBS9340389.1"/>
    <property type="molecule type" value="Genomic_DNA"/>
</dbReference>
<name>A0A9X0ZTM8_NEIEL</name>
<evidence type="ECO:0000313" key="6">
    <source>
        <dbReference type="EMBL" id="MBS9340389.1"/>
    </source>
</evidence>
<dbReference type="SUPFAM" id="SSF56349">
    <property type="entry name" value="DNA breaking-rejoining enzymes"/>
    <property type="match status" value="1"/>
</dbReference>
<evidence type="ECO:0000256" key="2">
    <source>
        <dbReference type="ARBA" id="ARBA00022908"/>
    </source>
</evidence>
<dbReference type="Pfam" id="PF22022">
    <property type="entry name" value="Phage_int_M"/>
    <property type="match status" value="1"/>
</dbReference>
<reference evidence="6" key="1">
    <citation type="submission" date="2021-04" db="EMBL/GenBank/DDBJ databases">
        <title>Genomic characterization of endocarditis-associated Neisseria elongata subsp. nitroreducens.</title>
        <authorList>
            <person name="Schorner M."/>
            <person name="Passarelli-Araujo H."/>
            <person name="Scheffer M."/>
            <person name="Barazzetti F."/>
            <person name="Martins J."/>
            <person name="Machado H."/>
            <person name="Palmeiro J."/>
            <person name="Bazzo M."/>
        </authorList>
    </citation>
    <scope>NUCLEOTIDE SEQUENCE</scope>
    <source>
        <strain evidence="6">Nel_M001</strain>
    </source>
</reference>
<evidence type="ECO:0000256" key="1">
    <source>
        <dbReference type="ARBA" id="ARBA00008857"/>
    </source>
</evidence>
<dbReference type="RefSeq" id="WP_214037715.1">
    <property type="nucleotide sequence ID" value="NZ_JAGJWT010000004.1"/>
</dbReference>
<keyword evidence="3 4" id="KW-0238">DNA-binding</keyword>
<dbReference type="Gene3D" id="3.30.160.390">
    <property type="entry name" value="Integrase, DNA-binding domain"/>
    <property type="match status" value="1"/>
</dbReference>
<dbReference type="PANTHER" id="PTHR30629:SF2">
    <property type="entry name" value="PROPHAGE INTEGRASE INTS-RELATED"/>
    <property type="match status" value="1"/>
</dbReference>
<organism evidence="6 7">
    <name type="scientific">Neisseria elongata subsp. nitroreducens</name>
    <dbReference type="NCBI Taxonomy" id="90367"/>
    <lineage>
        <taxon>Bacteria</taxon>
        <taxon>Pseudomonadati</taxon>
        <taxon>Pseudomonadota</taxon>
        <taxon>Betaproteobacteria</taxon>
        <taxon>Neisseriales</taxon>
        <taxon>Neisseriaceae</taxon>
        <taxon>Neisseria</taxon>
    </lineage>
</organism>
<dbReference type="InterPro" id="IPR050808">
    <property type="entry name" value="Phage_Integrase"/>
</dbReference>
<dbReference type="GO" id="GO:0003677">
    <property type="term" value="F:DNA binding"/>
    <property type="evidence" value="ECO:0007669"/>
    <property type="project" value="UniProtKB-UniRule"/>
</dbReference>
<evidence type="ECO:0000256" key="4">
    <source>
        <dbReference type="PROSITE-ProRule" id="PRU01248"/>
    </source>
</evidence>
<dbReference type="InterPro" id="IPR010998">
    <property type="entry name" value="Integrase_recombinase_N"/>
</dbReference>
<dbReference type="Gene3D" id="1.10.150.130">
    <property type="match status" value="1"/>
</dbReference>
<keyword evidence="2" id="KW-0229">DNA integration</keyword>
<dbReference type="InterPro" id="IPR053876">
    <property type="entry name" value="Phage_int_M"/>
</dbReference>
<dbReference type="PROSITE" id="PS51900">
    <property type="entry name" value="CB"/>
    <property type="match status" value="1"/>
</dbReference>
<dbReference type="GO" id="GO:0015074">
    <property type="term" value="P:DNA integration"/>
    <property type="evidence" value="ECO:0007669"/>
    <property type="project" value="UniProtKB-KW"/>
</dbReference>
<protein>
    <submittedName>
        <fullName evidence="6">Integrase arm-type DNA-binding domain-containing protein</fullName>
    </submittedName>
</protein>
<evidence type="ECO:0000259" key="5">
    <source>
        <dbReference type="PROSITE" id="PS51900"/>
    </source>
</evidence>
<evidence type="ECO:0000256" key="3">
    <source>
        <dbReference type="ARBA" id="ARBA00023125"/>
    </source>
</evidence>
<dbReference type="PANTHER" id="PTHR30629">
    <property type="entry name" value="PROPHAGE INTEGRASE"/>
    <property type="match status" value="1"/>
</dbReference>
<dbReference type="AlphaFoldDB" id="A0A9X0ZTM8"/>
<gene>
    <name evidence="6" type="ORF">J8641_06085</name>
</gene>
<dbReference type="Pfam" id="PF13356">
    <property type="entry name" value="Arm-DNA-bind_3"/>
    <property type="match status" value="1"/>
</dbReference>
<dbReference type="InterPro" id="IPR025166">
    <property type="entry name" value="Integrase_DNA_bind_dom"/>
</dbReference>